<sequence>MTARYTEMSPKVTEVGEPGTVADGPTVAGADATDGSLVPTLFVAVTVKV</sequence>
<evidence type="ECO:0000256" key="1">
    <source>
        <dbReference type="SAM" id="MobiDB-lite"/>
    </source>
</evidence>
<gene>
    <name evidence="2" type="ORF">UFOPK1392_02061</name>
</gene>
<dbReference type="EMBL" id="CAEMXZ010000128">
    <property type="protein sequence ID" value="CAB4324296.1"/>
    <property type="molecule type" value="Genomic_DNA"/>
</dbReference>
<evidence type="ECO:0000313" key="2">
    <source>
        <dbReference type="EMBL" id="CAB4324296.1"/>
    </source>
</evidence>
<organism evidence="2">
    <name type="scientific">freshwater metagenome</name>
    <dbReference type="NCBI Taxonomy" id="449393"/>
    <lineage>
        <taxon>unclassified sequences</taxon>
        <taxon>metagenomes</taxon>
        <taxon>ecological metagenomes</taxon>
    </lineage>
</organism>
<feature type="region of interest" description="Disordered" evidence="1">
    <location>
        <begin position="1"/>
        <end position="30"/>
    </location>
</feature>
<protein>
    <submittedName>
        <fullName evidence="2">Unannotated protein</fullName>
    </submittedName>
</protein>
<reference evidence="2" key="1">
    <citation type="submission" date="2020-05" db="EMBL/GenBank/DDBJ databases">
        <authorList>
            <person name="Chiriac C."/>
            <person name="Salcher M."/>
            <person name="Ghai R."/>
            <person name="Kavagutti S V."/>
        </authorList>
    </citation>
    <scope>NUCLEOTIDE SEQUENCE</scope>
</reference>
<name>A0A6J5YHT2_9ZZZZ</name>
<proteinExistence type="predicted"/>
<dbReference type="AlphaFoldDB" id="A0A6J5YHT2"/>
<accession>A0A6J5YHT2</accession>